<accession>A0ABQ9CWH8</accession>
<feature type="compositionally biased region" description="Low complexity" evidence="1">
    <location>
        <begin position="28"/>
        <end position="44"/>
    </location>
</feature>
<feature type="region of interest" description="Disordered" evidence="1">
    <location>
        <begin position="1"/>
        <end position="119"/>
    </location>
</feature>
<comment type="caution">
    <text evidence="2">The sequence shown here is derived from an EMBL/GenBank/DDBJ whole genome shotgun (WGS) entry which is preliminary data.</text>
</comment>
<gene>
    <name evidence="2" type="ORF">WISP_117659</name>
</gene>
<proteinExistence type="predicted"/>
<reference evidence="2" key="1">
    <citation type="submission" date="2019-10" db="EMBL/GenBank/DDBJ databases">
        <authorList>
            <person name="Soares A.E.R."/>
            <person name="Aleixo A."/>
            <person name="Schneider P."/>
            <person name="Miyaki C.Y."/>
            <person name="Schneider M.P."/>
            <person name="Mello C."/>
            <person name="Vasconcelos A.T.R."/>
        </authorList>
    </citation>
    <scope>NUCLEOTIDE SEQUENCE</scope>
    <source>
        <tissue evidence="2">Muscle</tissue>
    </source>
</reference>
<feature type="compositionally biased region" description="Basic and acidic residues" evidence="1">
    <location>
        <begin position="45"/>
        <end position="62"/>
    </location>
</feature>
<keyword evidence="3" id="KW-1185">Reference proteome</keyword>
<organism evidence="2 3">
    <name type="scientific">Willisornis vidua</name>
    <name type="common">Xingu scale-backed antbird</name>
    <dbReference type="NCBI Taxonomy" id="1566151"/>
    <lineage>
        <taxon>Eukaryota</taxon>
        <taxon>Metazoa</taxon>
        <taxon>Chordata</taxon>
        <taxon>Craniata</taxon>
        <taxon>Vertebrata</taxon>
        <taxon>Euteleostomi</taxon>
        <taxon>Archelosauria</taxon>
        <taxon>Archosauria</taxon>
        <taxon>Dinosauria</taxon>
        <taxon>Saurischia</taxon>
        <taxon>Theropoda</taxon>
        <taxon>Coelurosauria</taxon>
        <taxon>Aves</taxon>
        <taxon>Neognathae</taxon>
        <taxon>Neoaves</taxon>
        <taxon>Telluraves</taxon>
        <taxon>Australaves</taxon>
        <taxon>Passeriformes</taxon>
        <taxon>Thamnophilidae</taxon>
        <taxon>Willisornis</taxon>
    </lineage>
</organism>
<dbReference type="EMBL" id="WHWB01034508">
    <property type="protein sequence ID" value="KAJ7408953.1"/>
    <property type="molecule type" value="Genomic_DNA"/>
</dbReference>
<evidence type="ECO:0000256" key="1">
    <source>
        <dbReference type="SAM" id="MobiDB-lite"/>
    </source>
</evidence>
<evidence type="ECO:0000313" key="2">
    <source>
        <dbReference type="EMBL" id="KAJ7408953.1"/>
    </source>
</evidence>
<name>A0ABQ9CWH8_9PASS</name>
<sequence>MIPHSSFPVLKGGLQESWRGTFRKEPAKAPAANPAIKKAAAPAGPEKKEEKATKAAEQDKPKMKQGNPGKEKELKSPAATKDKDSLKGKNPKNPEGSREKDSLKRKEIKASSNTKEKDLHMPFLTSATFPKANTTNSVTLNIHDKTLTFCQKSVTLTCKVASSVHVGSCASLNLSLLTMISDMSHTSGRQFEKSLYGEKYSRNFVAIAL</sequence>
<feature type="compositionally biased region" description="Basic and acidic residues" evidence="1">
    <location>
        <begin position="95"/>
        <end position="119"/>
    </location>
</feature>
<protein>
    <submittedName>
        <fullName evidence="2">Uncharacterized protein</fullName>
    </submittedName>
</protein>
<evidence type="ECO:0000313" key="3">
    <source>
        <dbReference type="Proteomes" id="UP001145742"/>
    </source>
</evidence>
<dbReference type="Proteomes" id="UP001145742">
    <property type="component" value="Unassembled WGS sequence"/>
</dbReference>
<feature type="compositionally biased region" description="Basic and acidic residues" evidence="1">
    <location>
        <begin position="69"/>
        <end position="87"/>
    </location>
</feature>